<keyword evidence="2" id="KW-1185">Reference proteome</keyword>
<dbReference type="Gene3D" id="1.10.10.10">
    <property type="entry name" value="Winged helix-like DNA-binding domain superfamily/Winged helix DNA-binding domain"/>
    <property type="match status" value="1"/>
</dbReference>
<reference evidence="2" key="1">
    <citation type="submission" date="2023-07" db="EMBL/GenBank/DDBJ databases">
        <authorList>
            <person name="Deng Y."/>
            <person name="Zhang Y.-Q."/>
        </authorList>
    </citation>
    <scope>NUCLEOTIDE SEQUENCE [LARGE SCALE GENOMIC DNA]</scope>
    <source>
        <strain evidence="2">CPCC 205710</strain>
    </source>
</reference>
<dbReference type="InterPro" id="IPR036388">
    <property type="entry name" value="WH-like_DNA-bd_sf"/>
</dbReference>
<gene>
    <name evidence="1" type="ORF">N4S67_19290</name>
</gene>
<organism evidence="1 2">
    <name type="scientific">Mycobacterium deserti</name>
    <dbReference type="NCBI Taxonomy" id="2978347"/>
    <lineage>
        <taxon>Bacteria</taxon>
        <taxon>Bacillati</taxon>
        <taxon>Actinomycetota</taxon>
        <taxon>Actinomycetes</taxon>
        <taxon>Mycobacteriales</taxon>
        <taxon>Mycobacteriaceae</taxon>
        <taxon>Mycobacterium</taxon>
    </lineage>
</organism>
<sequence>MQQFNVQLLGEFAVHDGDRPVELPPACQRLVALLALKRRPVHRLWVCATLWPHAQTRRAVASLRSAMWRLRPAGAEPLLLIDPQYLQLSPDVAVDWHDAVDGIERLLRGDLDPDLVAELLPLLGAGELLDKWVESWVAQERTRYHDMRSRAFEALGHGADKQVVHSVCGPLRRSHPDRAAQPRRP</sequence>
<evidence type="ECO:0000313" key="2">
    <source>
        <dbReference type="Proteomes" id="UP001206639"/>
    </source>
</evidence>
<accession>A0ABT2MGA2</accession>
<dbReference type="Proteomes" id="UP001206639">
    <property type="component" value="Unassembled WGS sequence"/>
</dbReference>
<comment type="caution">
    <text evidence="1">The sequence shown here is derived from an EMBL/GenBank/DDBJ whole genome shotgun (WGS) entry which is preliminary data.</text>
</comment>
<dbReference type="PANTHER" id="PTHR35807">
    <property type="entry name" value="TRANSCRIPTIONAL REGULATOR REDD-RELATED"/>
    <property type="match status" value="1"/>
</dbReference>
<dbReference type="InterPro" id="IPR051677">
    <property type="entry name" value="AfsR-DnrI-RedD_regulator"/>
</dbReference>
<protein>
    <submittedName>
        <fullName evidence="1">Transcriptional regulator</fullName>
    </submittedName>
</protein>
<proteinExistence type="predicted"/>
<dbReference type="EMBL" id="JAODWD010000004">
    <property type="protein sequence ID" value="MCT7660549.1"/>
    <property type="molecule type" value="Genomic_DNA"/>
</dbReference>
<name>A0ABT2MGA2_9MYCO</name>
<dbReference type="RefSeq" id="WP_260994582.1">
    <property type="nucleotide sequence ID" value="NZ_JAODWD010000004.1"/>
</dbReference>
<evidence type="ECO:0000313" key="1">
    <source>
        <dbReference type="EMBL" id="MCT7660549.1"/>
    </source>
</evidence>